<dbReference type="RefSeq" id="XP_066666199.1">
    <property type="nucleotide sequence ID" value="XM_066814237.1"/>
</dbReference>
<accession>A0ABR1VZA1</accession>
<keyword evidence="3 4" id="KW-0147">Chitin-binding</keyword>
<feature type="domain" description="GH18" evidence="8">
    <location>
        <begin position="185"/>
        <end position="543"/>
    </location>
</feature>
<dbReference type="GO" id="GO:0016787">
    <property type="term" value="F:hydrolase activity"/>
    <property type="evidence" value="ECO:0007669"/>
    <property type="project" value="UniProtKB-KW"/>
</dbReference>
<evidence type="ECO:0000256" key="6">
    <source>
        <dbReference type="SAM" id="SignalP"/>
    </source>
</evidence>
<feature type="disulfide bond" evidence="4">
    <location>
        <begin position="138"/>
        <end position="152"/>
    </location>
</feature>
<dbReference type="SMART" id="SM00636">
    <property type="entry name" value="Glyco_18"/>
    <property type="match status" value="1"/>
</dbReference>
<feature type="region of interest" description="Disordered" evidence="5">
    <location>
        <begin position="745"/>
        <end position="800"/>
    </location>
</feature>
<feature type="signal peptide" evidence="6">
    <location>
        <begin position="1"/>
        <end position="22"/>
    </location>
</feature>
<evidence type="ECO:0000313" key="9">
    <source>
        <dbReference type="EMBL" id="KAK8075259.1"/>
    </source>
</evidence>
<feature type="region of interest" description="Disordered" evidence="5">
    <location>
        <begin position="1051"/>
        <end position="1096"/>
    </location>
</feature>
<dbReference type="Pfam" id="PF00187">
    <property type="entry name" value="Chitin_bind_1"/>
    <property type="match status" value="1"/>
</dbReference>
<evidence type="ECO:0000259" key="8">
    <source>
        <dbReference type="PROSITE" id="PS51910"/>
    </source>
</evidence>
<dbReference type="Gene3D" id="3.30.60.10">
    <property type="entry name" value="Endochitinase-like"/>
    <property type="match status" value="3"/>
</dbReference>
<dbReference type="InterPro" id="IPR001223">
    <property type="entry name" value="Glyco_hydro18_cat"/>
</dbReference>
<gene>
    <name evidence="9" type="ORF">PG997_009922</name>
</gene>
<dbReference type="InterPro" id="IPR050314">
    <property type="entry name" value="Glycosyl_Hydrlase_18"/>
</dbReference>
<dbReference type="Gene3D" id="3.10.50.10">
    <property type="match status" value="1"/>
</dbReference>
<dbReference type="EC" id="3.2.1.14" evidence="2"/>
<name>A0ABR1VZA1_9PEZI</name>
<dbReference type="Pfam" id="PF00704">
    <property type="entry name" value="Glyco_hydro_18"/>
    <property type="match status" value="1"/>
</dbReference>
<keyword evidence="10" id="KW-1185">Reference proteome</keyword>
<evidence type="ECO:0000256" key="1">
    <source>
        <dbReference type="ARBA" id="ARBA00008682"/>
    </source>
</evidence>
<dbReference type="GeneID" id="92047297"/>
<dbReference type="EMBL" id="JAQQWN010000007">
    <property type="protein sequence ID" value="KAK8075259.1"/>
    <property type="molecule type" value="Genomic_DNA"/>
</dbReference>
<feature type="non-terminal residue" evidence="9">
    <location>
        <position position="1"/>
    </location>
</feature>
<protein>
    <recommendedName>
        <fullName evidence="2">chitinase</fullName>
        <ecNumber evidence="2">3.2.1.14</ecNumber>
    </recommendedName>
</protein>
<feature type="disulfide bond" evidence="4">
    <location>
        <begin position="567"/>
        <end position="581"/>
    </location>
</feature>
<keyword evidence="6" id="KW-0732">Signal</keyword>
<proteinExistence type="inferred from homology"/>
<feature type="compositionally biased region" description="Acidic residues" evidence="5">
    <location>
        <begin position="745"/>
        <end position="755"/>
    </location>
</feature>
<evidence type="ECO:0000256" key="5">
    <source>
        <dbReference type="SAM" id="MobiDB-lite"/>
    </source>
</evidence>
<dbReference type="InterPro" id="IPR036861">
    <property type="entry name" value="Endochitinase-like_sf"/>
</dbReference>
<dbReference type="SUPFAM" id="SSF51445">
    <property type="entry name" value="(Trans)glycosidases"/>
    <property type="match status" value="1"/>
</dbReference>
<feature type="compositionally biased region" description="Pro residues" evidence="5">
    <location>
        <begin position="767"/>
        <end position="779"/>
    </location>
</feature>
<feature type="compositionally biased region" description="Low complexity" evidence="5">
    <location>
        <begin position="1056"/>
        <end position="1067"/>
    </location>
</feature>
<evidence type="ECO:0000313" key="10">
    <source>
        <dbReference type="Proteomes" id="UP001433268"/>
    </source>
</evidence>
<feature type="domain" description="Chitin-binding type-1" evidence="7">
    <location>
        <begin position="598"/>
        <end position="643"/>
    </location>
</feature>
<comment type="caution">
    <text evidence="9">The sequence shown here is derived from an EMBL/GenBank/DDBJ whole genome shotgun (WGS) entry which is preliminary data.</text>
</comment>
<keyword evidence="4" id="KW-1015">Disulfide bond</keyword>
<evidence type="ECO:0000259" key="7">
    <source>
        <dbReference type="PROSITE" id="PS50941"/>
    </source>
</evidence>
<comment type="caution">
    <text evidence="4">Lacks conserved residue(s) required for the propagation of feature annotation.</text>
</comment>
<feature type="disulfide bond" evidence="4">
    <location>
        <begin position="133"/>
        <end position="145"/>
    </location>
</feature>
<reference evidence="9 10" key="1">
    <citation type="submission" date="2023-01" db="EMBL/GenBank/DDBJ databases">
        <title>Analysis of 21 Apiospora genomes using comparative genomics revels a genus with tremendous synthesis potential of carbohydrate active enzymes and secondary metabolites.</title>
        <authorList>
            <person name="Sorensen T."/>
        </authorList>
    </citation>
    <scope>NUCLEOTIDE SEQUENCE [LARGE SCALE GENOMIC DNA]</scope>
    <source>
        <strain evidence="9 10">CBS 114990</strain>
    </source>
</reference>
<dbReference type="Gene3D" id="3.20.20.80">
    <property type="entry name" value="Glycosidases"/>
    <property type="match status" value="1"/>
</dbReference>
<dbReference type="InterPro" id="IPR001002">
    <property type="entry name" value="Chitin-bd_1"/>
</dbReference>
<dbReference type="CDD" id="cd11618">
    <property type="entry name" value="ChtBD1_1"/>
    <property type="match status" value="1"/>
</dbReference>
<dbReference type="InterPro" id="IPR029070">
    <property type="entry name" value="Chitinase_insertion_sf"/>
</dbReference>
<dbReference type="InterPro" id="IPR017853">
    <property type="entry name" value="GH"/>
</dbReference>
<feature type="compositionally biased region" description="Basic and acidic residues" evidence="5">
    <location>
        <begin position="1087"/>
        <end position="1096"/>
    </location>
</feature>
<dbReference type="SUPFAM" id="SSF57016">
    <property type="entry name" value="Plant lectins/antimicrobial peptides"/>
    <property type="match status" value="4"/>
</dbReference>
<feature type="region of interest" description="Disordered" evidence="5">
    <location>
        <begin position="903"/>
        <end position="965"/>
    </location>
</feature>
<dbReference type="PROSITE" id="PS50941">
    <property type="entry name" value="CHIT_BIND_I_2"/>
    <property type="match status" value="3"/>
</dbReference>
<evidence type="ECO:0000256" key="3">
    <source>
        <dbReference type="ARBA" id="ARBA00022669"/>
    </source>
</evidence>
<feature type="disulfide bond" evidence="4">
    <location>
        <begin position="618"/>
        <end position="632"/>
    </location>
</feature>
<dbReference type="CDD" id="cd00035">
    <property type="entry name" value="ChtBD1"/>
    <property type="match status" value="1"/>
</dbReference>
<dbReference type="PANTHER" id="PTHR11177:SF333">
    <property type="entry name" value="CHITINASE"/>
    <property type="match status" value="1"/>
</dbReference>
<feature type="domain" description="Chitin-binding type-1" evidence="7">
    <location>
        <begin position="547"/>
        <end position="592"/>
    </location>
</feature>
<evidence type="ECO:0000256" key="2">
    <source>
        <dbReference type="ARBA" id="ARBA00012729"/>
    </source>
</evidence>
<dbReference type="SUPFAM" id="SSF54556">
    <property type="entry name" value="Chitinase insertion domain"/>
    <property type="match status" value="1"/>
</dbReference>
<sequence length="1244" mass="131438">TQVHFLGLAAFAIQSLLATTEAASSPGLTHQVPEHAPARPVLDTLPLYTTSQIGGRGLTHTPSLLGNLFGKRQREEDGNGGLLCKNAPCVDDSCCGPAGVCGYGPDFCGDGCTSNCDAVAMCGNYSEGGDTKCGMNLCCSWGGWCGTSDVHCIGPNKFTPCQEDFGSCEIIRPTLCGEDSMTTLGRTVGYYLASNTRDRLCNRIEPKHINAQDYTHLFFSFASIDPDTFQIRPWDEADVPLMEAFTALETETWIAVGGYSFSDPGPTQTTWSDMCSTAENRAAFIRSTAEFMDRYGFTGVDLDWEYPVSEERGGSKADTDNFAKLLREMRVAYGTRYGISLTLAPDYWYLRYFDAKAMEPYVDFFGFMAYDLHGFWDSDVEALGSLVRGQADVREIYNGKQAWGNVLLFIAGNTLPLWYAGLDPAKINFGLAWYGRGYTLQDPSCDQLECPFAGPNAPAECTNAEGVMSLTEIKQLIRQRNLTPRLNAESMMKELVWDGQWLGYDDEETHALKRRFANNLCFGGTMAWSVDFNSGAGDSDHAPVSTDGRCGPDHGGVRCEGSAFGDCCSVAGYCGSTEAHCGSGCLSGKCLQGGETTDGTCGAAHHDSFCGLWEQGSCCSSSGYCGNSEAHCGTGCQSGGCLEAPDHGGGSGPIYIAPEVYDDENPTASCFPPCTFIMPPWVLDGPTTISQPPATVSYLDTWDTTTDIGGGTIVTTAMTETTSTIITLPPVTTTEIEVWNVIWVDDEDDDDDDEIIVGLTSKDDDGPNPPPPPPPPPGRPSSVTGRRGPPKPTCKPGQHCGKPCRSNCGGGGGGGGGGCKGVCGCIGPRCPGNNDDNNNNNNCVGSGCPGGGGGNGENGEDECTTRTVTDIWVSCDPETTTSCTIPRTTQICKKYTTRCPKVSAGRREPQSSQEPPPRHGVTTSPWNKGGGGGGGTPPPITTPPPSGPTSLPPLPSSSAQPPYSGSGCQSYAHTTRCNGSGGRSACVTQDLCVPTAPCPSSFTASGTPVCTGEYSICVITTIVTRCARVGDATAAAVNMLGARPTVTPTASVVGLPSSSPTPASSTPDIQAQDDAEPTTEPGIPAVRRADDEESHARGLDLAAMPVNASELQSVSPSALLPRQNGCGGSANGGCDYIRFCAPGGCAKIENVPCLEAHIYAHTGALSGTEVSAWVIEDGDEKCRGSITCDIWDSDCSGTGYFDCGGGNQMGWNWNYIEYYSSKYESWFPLYLDRTGGDEIVFCSK</sequence>
<evidence type="ECO:0000256" key="4">
    <source>
        <dbReference type="PROSITE-ProRule" id="PRU00261"/>
    </source>
</evidence>
<dbReference type="PANTHER" id="PTHR11177">
    <property type="entry name" value="CHITINASE"/>
    <property type="match status" value="1"/>
</dbReference>
<feature type="domain" description="Chitin-binding type-1" evidence="7">
    <location>
        <begin position="119"/>
        <end position="170"/>
    </location>
</feature>
<feature type="chain" id="PRO_5046971517" description="chitinase" evidence="6">
    <location>
        <begin position="23"/>
        <end position="1244"/>
    </location>
</feature>
<keyword evidence="9" id="KW-0378">Hydrolase</keyword>
<dbReference type="InterPro" id="IPR011583">
    <property type="entry name" value="Chitinase_II/V-like_cat"/>
</dbReference>
<dbReference type="PROSITE" id="PS51910">
    <property type="entry name" value="GH18_2"/>
    <property type="match status" value="1"/>
</dbReference>
<feature type="compositionally biased region" description="Pro residues" evidence="5">
    <location>
        <begin position="936"/>
        <end position="955"/>
    </location>
</feature>
<dbReference type="Proteomes" id="UP001433268">
    <property type="component" value="Unassembled WGS sequence"/>
</dbReference>
<organism evidence="9 10">
    <name type="scientific">Apiospora hydei</name>
    <dbReference type="NCBI Taxonomy" id="1337664"/>
    <lineage>
        <taxon>Eukaryota</taxon>
        <taxon>Fungi</taxon>
        <taxon>Dikarya</taxon>
        <taxon>Ascomycota</taxon>
        <taxon>Pezizomycotina</taxon>
        <taxon>Sordariomycetes</taxon>
        <taxon>Xylariomycetidae</taxon>
        <taxon>Amphisphaeriales</taxon>
        <taxon>Apiosporaceae</taxon>
        <taxon>Apiospora</taxon>
    </lineage>
</organism>
<dbReference type="SMART" id="SM00270">
    <property type="entry name" value="ChtBD1"/>
    <property type="match status" value="4"/>
</dbReference>
<comment type="similarity">
    <text evidence="1">Belongs to the glycosyl hydrolase 18 family. Chitinase class V subfamily.</text>
</comment>